<feature type="domain" description="RRM" evidence="3">
    <location>
        <begin position="31"/>
        <end position="99"/>
    </location>
</feature>
<dbReference type="AlphaFoldDB" id="A0A2I0A2G9"/>
<keyword evidence="5" id="KW-1185">Reference proteome</keyword>
<accession>A0A2I0A2G9</accession>
<name>A0A2I0A2G9_9ASPA</name>
<reference evidence="4 5" key="1">
    <citation type="journal article" date="2017" name="Nature">
        <title>The Apostasia genome and the evolution of orchids.</title>
        <authorList>
            <person name="Zhang G.Q."/>
            <person name="Liu K.W."/>
            <person name="Li Z."/>
            <person name="Lohaus R."/>
            <person name="Hsiao Y.Y."/>
            <person name="Niu S.C."/>
            <person name="Wang J.Y."/>
            <person name="Lin Y.C."/>
            <person name="Xu Q."/>
            <person name="Chen L.J."/>
            <person name="Yoshida K."/>
            <person name="Fujiwara S."/>
            <person name="Wang Z.W."/>
            <person name="Zhang Y.Q."/>
            <person name="Mitsuda N."/>
            <person name="Wang M."/>
            <person name="Liu G.H."/>
            <person name="Pecoraro L."/>
            <person name="Huang H.X."/>
            <person name="Xiao X.J."/>
            <person name="Lin M."/>
            <person name="Wu X.Y."/>
            <person name="Wu W.L."/>
            <person name="Chen Y.Y."/>
            <person name="Chang S.B."/>
            <person name="Sakamoto S."/>
            <person name="Ohme-Takagi M."/>
            <person name="Yagi M."/>
            <person name="Zeng S.J."/>
            <person name="Shen C.Y."/>
            <person name="Yeh C.M."/>
            <person name="Luo Y.B."/>
            <person name="Tsai W.C."/>
            <person name="Van de Peer Y."/>
            <person name="Liu Z.J."/>
        </authorList>
    </citation>
    <scope>NUCLEOTIDE SEQUENCE [LARGE SCALE GENOMIC DNA]</scope>
    <source>
        <strain evidence="5">cv. Shenzhen</strain>
        <tissue evidence="4">Stem</tissue>
    </source>
</reference>
<evidence type="ECO:0000256" key="1">
    <source>
        <dbReference type="ARBA" id="ARBA00022884"/>
    </source>
</evidence>
<dbReference type="OrthoDB" id="439808at2759"/>
<dbReference type="InterPro" id="IPR012677">
    <property type="entry name" value="Nucleotide-bd_a/b_plait_sf"/>
</dbReference>
<keyword evidence="1 2" id="KW-0694">RNA-binding</keyword>
<dbReference type="Proteomes" id="UP000236161">
    <property type="component" value="Unassembled WGS sequence"/>
</dbReference>
<dbReference type="InterPro" id="IPR035979">
    <property type="entry name" value="RBD_domain_sf"/>
</dbReference>
<dbReference type="InterPro" id="IPR048289">
    <property type="entry name" value="RRM2_NsCP33-like"/>
</dbReference>
<dbReference type="EMBL" id="KZ452037">
    <property type="protein sequence ID" value="PKA49738.1"/>
    <property type="molecule type" value="Genomic_DNA"/>
</dbReference>
<dbReference type="InterPro" id="IPR052462">
    <property type="entry name" value="SLIRP/GR-RBP-like"/>
</dbReference>
<dbReference type="Gene3D" id="3.30.70.330">
    <property type="match status" value="1"/>
</dbReference>
<dbReference type="PANTHER" id="PTHR48027">
    <property type="entry name" value="HETEROGENEOUS NUCLEAR RIBONUCLEOPROTEIN 87F-RELATED"/>
    <property type="match status" value="1"/>
</dbReference>
<evidence type="ECO:0000259" key="3">
    <source>
        <dbReference type="PROSITE" id="PS50102"/>
    </source>
</evidence>
<dbReference type="SMART" id="SM00360">
    <property type="entry name" value="RRM"/>
    <property type="match status" value="1"/>
</dbReference>
<organism evidence="4 5">
    <name type="scientific">Apostasia shenzhenica</name>
    <dbReference type="NCBI Taxonomy" id="1088818"/>
    <lineage>
        <taxon>Eukaryota</taxon>
        <taxon>Viridiplantae</taxon>
        <taxon>Streptophyta</taxon>
        <taxon>Embryophyta</taxon>
        <taxon>Tracheophyta</taxon>
        <taxon>Spermatophyta</taxon>
        <taxon>Magnoliopsida</taxon>
        <taxon>Liliopsida</taxon>
        <taxon>Asparagales</taxon>
        <taxon>Orchidaceae</taxon>
        <taxon>Apostasioideae</taxon>
        <taxon>Apostasia</taxon>
    </lineage>
</organism>
<gene>
    <name evidence="4" type="primary">RBG3</name>
    <name evidence="4" type="ORF">AXF42_Ash004279</name>
</gene>
<protein>
    <submittedName>
        <fullName evidence="4">Glycine-rich RNA-binding protein 3, mitochondrial</fullName>
    </submittedName>
</protein>
<sequence>MAFANKIGSLIKQVVYMKPSIYQAIRCMSSSKLFVGGLSYSTDDQTLREAFSGYGEVVEARVILDRETGRSRGFGFITFTSGEEASAAITAMDGKVLFY</sequence>
<dbReference type="Pfam" id="PF00076">
    <property type="entry name" value="RRM_1"/>
    <property type="match status" value="1"/>
</dbReference>
<dbReference type="CDD" id="cd21608">
    <property type="entry name" value="RRM2_NsCP33_like"/>
    <property type="match status" value="1"/>
</dbReference>
<evidence type="ECO:0000256" key="2">
    <source>
        <dbReference type="PROSITE-ProRule" id="PRU00176"/>
    </source>
</evidence>
<dbReference type="PROSITE" id="PS50102">
    <property type="entry name" value="RRM"/>
    <property type="match status" value="1"/>
</dbReference>
<evidence type="ECO:0000313" key="4">
    <source>
        <dbReference type="EMBL" id="PKA49738.1"/>
    </source>
</evidence>
<dbReference type="STRING" id="1088818.A0A2I0A2G9"/>
<dbReference type="InterPro" id="IPR000504">
    <property type="entry name" value="RRM_dom"/>
</dbReference>
<dbReference type="GO" id="GO:0003723">
    <property type="term" value="F:RNA binding"/>
    <property type="evidence" value="ECO:0007669"/>
    <property type="project" value="UniProtKB-UniRule"/>
</dbReference>
<proteinExistence type="predicted"/>
<dbReference type="SUPFAM" id="SSF54928">
    <property type="entry name" value="RNA-binding domain, RBD"/>
    <property type="match status" value="1"/>
</dbReference>
<evidence type="ECO:0000313" key="5">
    <source>
        <dbReference type="Proteomes" id="UP000236161"/>
    </source>
</evidence>